<accession>A0A6S7HLY9</accession>
<protein>
    <submittedName>
        <fullName evidence="1">Uncharacterized protein</fullName>
    </submittedName>
</protein>
<dbReference type="AlphaFoldDB" id="A0A6S7HLY9"/>
<dbReference type="Proteomes" id="UP001152795">
    <property type="component" value="Unassembled WGS sequence"/>
</dbReference>
<sequence length="206" mass="23313">MRQCVINNATDFFKAVDEGSQIVVTLITAEAVQEREKSLDLRDVFANAAQIQGISQYHWVGINHKGELTTKRYSAAEVSTNNVVDESSDLESSDCDSRSPQDVIPIATEIGQWYAVYWRPNNYQFIGRELQIELDRRVTMEFVHQTAEDVNCFKPTNDIDTVPACDILIKIESPTPLSSSRCSAVKLTDSEYQHVQEAFRSKVEDM</sequence>
<evidence type="ECO:0000313" key="1">
    <source>
        <dbReference type="EMBL" id="CAB4004220.1"/>
    </source>
</evidence>
<proteinExistence type="predicted"/>
<keyword evidence="2" id="KW-1185">Reference proteome</keyword>
<reference evidence="1" key="1">
    <citation type="submission" date="2020-04" db="EMBL/GenBank/DDBJ databases">
        <authorList>
            <person name="Alioto T."/>
            <person name="Alioto T."/>
            <person name="Gomez Garrido J."/>
        </authorList>
    </citation>
    <scope>NUCLEOTIDE SEQUENCE</scope>
    <source>
        <strain evidence="1">A484AB</strain>
    </source>
</reference>
<organism evidence="1 2">
    <name type="scientific">Paramuricea clavata</name>
    <name type="common">Red gorgonian</name>
    <name type="synonym">Violescent sea-whip</name>
    <dbReference type="NCBI Taxonomy" id="317549"/>
    <lineage>
        <taxon>Eukaryota</taxon>
        <taxon>Metazoa</taxon>
        <taxon>Cnidaria</taxon>
        <taxon>Anthozoa</taxon>
        <taxon>Octocorallia</taxon>
        <taxon>Malacalcyonacea</taxon>
        <taxon>Plexauridae</taxon>
        <taxon>Paramuricea</taxon>
    </lineage>
</organism>
<evidence type="ECO:0000313" key="2">
    <source>
        <dbReference type="Proteomes" id="UP001152795"/>
    </source>
</evidence>
<name>A0A6S7HLY9_PARCT</name>
<gene>
    <name evidence="1" type="ORF">PACLA_8A049242</name>
</gene>
<comment type="caution">
    <text evidence="1">The sequence shown here is derived from an EMBL/GenBank/DDBJ whole genome shotgun (WGS) entry which is preliminary data.</text>
</comment>
<dbReference type="EMBL" id="CACRXK020004836">
    <property type="protein sequence ID" value="CAB4004220.1"/>
    <property type="molecule type" value="Genomic_DNA"/>
</dbReference>